<dbReference type="InterPro" id="IPR007742">
    <property type="entry name" value="NosD_dom"/>
</dbReference>
<evidence type="ECO:0000259" key="1">
    <source>
        <dbReference type="Pfam" id="PF05048"/>
    </source>
</evidence>
<dbReference type="EMBL" id="LGFT01000008">
    <property type="protein sequence ID" value="KUK45143.1"/>
    <property type="molecule type" value="Genomic_DNA"/>
</dbReference>
<comment type="caution">
    <text evidence="3">The sequence shown here is derived from an EMBL/GenBank/DDBJ whole genome shotgun (WGS) entry which is preliminary data.</text>
</comment>
<dbReference type="Proteomes" id="UP000053961">
    <property type="component" value="Unassembled WGS sequence"/>
</dbReference>
<dbReference type="InterPro" id="IPR012334">
    <property type="entry name" value="Pectin_lyas_fold"/>
</dbReference>
<dbReference type="Gene3D" id="2.160.20.10">
    <property type="entry name" value="Single-stranded right-handed beta-helix, Pectin lyase-like"/>
    <property type="match status" value="1"/>
</dbReference>
<sequence>MRNTASSWLILAVYLTSALTQGATITVCPSGCDYSSIKAAIFAASPEDVVSVQSGRYYDHLKIDKMIELQGIDSGDGMPILDATGRGSPVTVSADGVVVEGLRLLNGGPDSAGILVLSNDCVIRNNDASNNYVGIHLQGCKNCTVQGNAASGNLQFGLRLDDCSGNLIFENEMMKNFLGDAFDDGTNLWDDGTVGNRYGDFDDLEEGCIDEDGDGLCDSGREIPGGSSRDRFPLMSLDI</sequence>
<dbReference type="InterPro" id="IPR022441">
    <property type="entry name" value="Para_beta_helix_rpt-2"/>
</dbReference>
<dbReference type="PATRIC" id="fig|301375.6.peg.1762"/>
<dbReference type="Pfam" id="PF05048">
    <property type="entry name" value="NosD"/>
    <property type="match status" value="1"/>
</dbReference>
<dbReference type="InterPro" id="IPR011050">
    <property type="entry name" value="Pectin_lyase_fold/virulence"/>
</dbReference>
<reference evidence="4 5" key="2">
    <citation type="journal article" date="2015" name="MBio">
        <title>Genome-Resolved Metagenomic Analysis Reveals Roles for Candidate Phyla and Other Microbial Community Members in Biogeochemical Transformations in Oil Reservoirs.</title>
        <authorList>
            <person name="Hu P."/>
            <person name="Tom L."/>
            <person name="Singh A."/>
            <person name="Thomas B.C."/>
            <person name="Baker B.J."/>
            <person name="Piceno Y.M."/>
            <person name="Andersen G.L."/>
            <person name="Banfield J.F."/>
        </authorList>
    </citation>
    <scope>NUCLEOTIDE SEQUENCE [LARGE SCALE GENOMIC DNA]</scope>
    <source>
        <strain evidence="2">57_489</strain>
    </source>
</reference>
<dbReference type="EMBL" id="LGHB01000002">
    <property type="protein sequence ID" value="KUK97380.1"/>
    <property type="molecule type" value="Genomic_DNA"/>
</dbReference>
<evidence type="ECO:0000313" key="2">
    <source>
        <dbReference type="EMBL" id="KUK45143.1"/>
    </source>
</evidence>
<organism evidence="3 4">
    <name type="scientific">Methanothrix harundinacea</name>
    <dbReference type="NCBI Taxonomy" id="301375"/>
    <lineage>
        <taxon>Archaea</taxon>
        <taxon>Methanobacteriati</taxon>
        <taxon>Methanobacteriota</taxon>
        <taxon>Stenosarchaea group</taxon>
        <taxon>Methanomicrobia</taxon>
        <taxon>Methanotrichales</taxon>
        <taxon>Methanotrichaceae</taxon>
        <taxon>Methanothrix</taxon>
    </lineage>
</organism>
<reference evidence="3" key="1">
    <citation type="journal article" date="2015" name="MBio">
        <title>Genome-resolved metagenomic analysis reveals roles for candidate phyla and other microbial community members in biogeochemical transformations in oil reservoirs.</title>
        <authorList>
            <person name="Hu P."/>
            <person name="Tom L."/>
            <person name="Singh A."/>
            <person name="Thomas B.C."/>
            <person name="Baker B.J."/>
            <person name="Piceno Y.M."/>
            <person name="Andersen G.L."/>
            <person name="Banfield J.F."/>
        </authorList>
    </citation>
    <scope>NUCLEOTIDE SEQUENCE [LARGE SCALE GENOMIC DNA]</scope>
    <source>
        <strain evidence="3">56_747</strain>
    </source>
</reference>
<accession>A0A101IM33</accession>
<dbReference type="AlphaFoldDB" id="A0A101IM33"/>
<proteinExistence type="predicted"/>
<evidence type="ECO:0000313" key="3">
    <source>
        <dbReference type="EMBL" id="KUK97380.1"/>
    </source>
</evidence>
<evidence type="ECO:0000313" key="5">
    <source>
        <dbReference type="Proteomes" id="UP000057043"/>
    </source>
</evidence>
<dbReference type="NCBIfam" id="TIGR03804">
    <property type="entry name" value="para_beta_helix"/>
    <property type="match status" value="2"/>
</dbReference>
<dbReference type="Proteomes" id="UP000057043">
    <property type="component" value="Unassembled WGS sequence"/>
</dbReference>
<dbReference type="SUPFAM" id="SSF51126">
    <property type="entry name" value="Pectin lyase-like"/>
    <property type="match status" value="1"/>
</dbReference>
<feature type="domain" description="Periplasmic copper-binding protein NosD beta helix" evidence="1">
    <location>
        <begin position="113"/>
        <end position="198"/>
    </location>
</feature>
<protein>
    <submittedName>
        <fullName evidence="3">Periplasmic copper-binding protein</fullName>
    </submittedName>
</protein>
<name>A0A101IM33_9EURY</name>
<evidence type="ECO:0000313" key="4">
    <source>
        <dbReference type="Proteomes" id="UP000053961"/>
    </source>
</evidence>
<gene>
    <name evidence="2" type="ORF">XD72_0547</name>
    <name evidence="3" type="ORF">XE07_0210</name>
</gene>